<dbReference type="GO" id="GO:0007064">
    <property type="term" value="P:mitotic sister chromatid cohesion"/>
    <property type="evidence" value="ECO:0007669"/>
    <property type="project" value="UniProtKB-ARBA"/>
</dbReference>
<protein>
    <submittedName>
        <fullName evidence="9">Uncharacterized protein</fullName>
    </submittedName>
</protein>
<gene>
    <name evidence="9" type="ORF">ACJRO7_005896</name>
</gene>
<sequence>MASSSSSFKGTLAAQLRLVGNDLLNAPSSVDELLTLLDNAEDVLVNMEQEPSDFLQDALLPIMKGLIAEALFKHCNEDVRVTVASCLSEILRIASPVQPYNDDQMKEIFQLIAEAFSKLSEPSTRCYEKALSILETIARVKACLLMLDLECEAQILHMCQHFWVFTRSNPSADEYWAVEQIMADILAESEDISPDLLNHLLASVLKENEKAAPFGWKLGEKLISDFAAKLRPNGSPKHGIANILDSKGSILPRKRESKPNSLMRPEEGYDLSWLHREGQQHHKRRMPTSRTDLSAMPLVSTTNVETLQGEAALLPIVLRDQEVKLPTEGGNDMSKGTSRESGVLADGLIGRRIKVWWPLDEMFYDGRIQSYDHLMKKHKVLYDDGDEETLNLVEERWELVEDDLPDKEADNPEPITSAIILTKQSESGKSSESMKLLNNENNVKRAGAATRLPEVEAPNVGNPNIGGDESSDEESNDDNVFEFRARSKDVQLENPSMSTSNESTPEGSPLRHIRAKSKDVQLPSTSDDDNVFEFRARSKDVQLENPSMSTSDDSTPEASPQRAIRVRSKDAQLKNHSTSSSNESTPEGSPLRDIRAKSKDVRLPSTSDDSTPEGSPPRPWGLWRSRRR</sequence>
<evidence type="ECO:0000256" key="5">
    <source>
        <dbReference type="ARBA" id="ARBA00023204"/>
    </source>
</evidence>
<keyword evidence="4" id="KW-0498">Mitosis</keyword>
<keyword evidence="5" id="KW-0234">DNA repair</keyword>
<evidence type="ECO:0000256" key="1">
    <source>
        <dbReference type="ARBA" id="ARBA00004123"/>
    </source>
</evidence>
<dbReference type="Proteomes" id="UP001634007">
    <property type="component" value="Unassembled WGS sequence"/>
</dbReference>
<feature type="compositionally biased region" description="Polar residues" evidence="8">
    <location>
        <begin position="493"/>
        <end position="506"/>
    </location>
</feature>
<dbReference type="SUPFAM" id="SSF63748">
    <property type="entry name" value="Tudor/PWWP/MBT"/>
    <property type="match status" value="1"/>
</dbReference>
<organism evidence="9 10">
    <name type="scientific">Eucalyptus globulus</name>
    <name type="common">Tasmanian blue gum</name>
    <dbReference type="NCBI Taxonomy" id="34317"/>
    <lineage>
        <taxon>Eukaryota</taxon>
        <taxon>Viridiplantae</taxon>
        <taxon>Streptophyta</taxon>
        <taxon>Embryophyta</taxon>
        <taxon>Tracheophyta</taxon>
        <taxon>Spermatophyta</taxon>
        <taxon>Magnoliopsida</taxon>
        <taxon>eudicotyledons</taxon>
        <taxon>Gunneridae</taxon>
        <taxon>Pentapetalae</taxon>
        <taxon>rosids</taxon>
        <taxon>malvids</taxon>
        <taxon>Myrtales</taxon>
        <taxon>Myrtaceae</taxon>
        <taxon>Myrtoideae</taxon>
        <taxon>Eucalypteae</taxon>
        <taxon>Eucalyptus</taxon>
    </lineage>
</organism>
<reference evidence="9 10" key="1">
    <citation type="submission" date="2024-11" db="EMBL/GenBank/DDBJ databases">
        <title>Chromosome-level genome assembly of Eucalyptus globulus Labill. provides insights into its genome evolution.</title>
        <authorList>
            <person name="Li X."/>
        </authorList>
    </citation>
    <scope>NUCLEOTIDE SEQUENCE [LARGE SCALE GENOMIC DNA]</scope>
    <source>
        <strain evidence="9">CL2024</strain>
        <tissue evidence="9">Fresh tender leaves</tissue>
    </source>
</reference>
<dbReference type="GO" id="GO:0005634">
    <property type="term" value="C:nucleus"/>
    <property type="evidence" value="ECO:0007669"/>
    <property type="project" value="UniProtKB-SubCell"/>
</dbReference>
<name>A0ABD3J4N7_EUCGL</name>
<keyword evidence="7" id="KW-0131">Cell cycle</keyword>
<feature type="compositionally biased region" description="Polar residues" evidence="8">
    <location>
        <begin position="544"/>
        <end position="558"/>
    </location>
</feature>
<keyword evidence="3" id="KW-0227">DNA damage</keyword>
<dbReference type="Pfam" id="PF20168">
    <property type="entry name" value="PDS5"/>
    <property type="match status" value="1"/>
</dbReference>
<keyword evidence="2" id="KW-0132">Cell division</keyword>
<feature type="compositionally biased region" description="Polar residues" evidence="8">
    <location>
        <begin position="574"/>
        <end position="587"/>
    </location>
</feature>
<feature type="compositionally biased region" description="Polar residues" evidence="8">
    <location>
        <begin position="604"/>
        <end position="613"/>
    </location>
</feature>
<keyword evidence="6" id="KW-0539">Nucleus</keyword>
<dbReference type="SUPFAM" id="SSF48371">
    <property type="entry name" value="ARM repeat"/>
    <property type="match status" value="1"/>
</dbReference>
<evidence type="ECO:0000256" key="8">
    <source>
        <dbReference type="SAM" id="MobiDB-lite"/>
    </source>
</evidence>
<evidence type="ECO:0000256" key="2">
    <source>
        <dbReference type="ARBA" id="ARBA00022618"/>
    </source>
</evidence>
<evidence type="ECO:0000256" key="6">
    <source>
        <dbReference type="ARBA" id="ARBA00023242"/>
    </source>
</evidence>
<evidence type="ECO:0000256" key="3">
    <source>
        <dbReference type="ARBA" id="ARBA00022763"/>
    </source>
</evidence>
<dbReference type="PANTHER" id="PTHR12663:SF3">
    <property type="entry name" value="SISTER CHROMATID COHESION PROTEIN PDS5 HOMOLOG C"/>
    <property type="match status" value="1"/>
</dbReference>
<dbReference type="GO" id="GO:0035825">
    <property type="term" value="P:homologous recombination"/>
    <property type="evidence" value="ECO:0007669"/>
    <property type="project" value="UniProtKB-ARBA"/>
</dbReference>
<feature type="compositionally biased region" description="Basic and acidic residues" evidence="8">
    <location>
        <begin position="590"/>
        <end position="602"/>
    </location>
</feature>
<dbReference type="EMBL" id="JBJKBG010000010">
    <property type="protein sequence ID" value="KAL3721146.1"/>
    <property type="molecule type" value="Genomic_DNA"/>
</dbReference>
<dbReference type="Gene3D" id="2.30.30.140">
    <property type="match status" value="1"/>
</dbReference>
<dbReference type="GO" id="GO:0051301">
    <property type="term" value="P:cell division"/>
    <property type="evidence" value="ECO:0007669"/>
    <property type="project" value="UniProtKB-KW"/>
</dbReference>
<comment type="subcellular location">
    <subcellularLocation>
        <location evidence="1">Nucleus</location>
    </subcellularLocation>
</comment>
<accession>A0ABD3J4N7</accession>
<evidence type="ECO:0000313" key="9">
    <source>
        <dbReference type="EMBL" id="KAL3721146.1"/>
    </source>
</evidence>
<evidence type="ECO:0000256" key="7">
    <source>
        <dbReference type="ARBA" id="ARBA00023306"/>
    </source>
</evidence>
<dbReference type="InterPro" id="IPR016024">
    <property type="entry name" value="ARM-type_fold"/>
</dbReference>
<comment type="caution">
    <text evidence="9">The sequence shown here is derived from an EMBL/GenBank/DDBJ whole genome shotgun (WGS) entry which is preliminary data.</text>
</comment>
<evidence type="ECO:0000256" key="4">
    <source>
        <dbReference type="ARBA" id="ARBA00022776"/>
    </source>
</evidence>
<keyword evidence="10" id="KW-1185">Reference proteome</keyword>
<feature type="compositionally biased region" description="Basic and acidic residues" evidence="8">
    <location>
        <begin position="532"/>
        <end position="542"/>
    </location>
</feature>
<feature type="region of interest" description="Disordered" evidence="8">
    <location>
        <begin position="449"/>
        <end position="628"/>
    </location>
</feature>
<dbReference type="PANTHER" id="PTHR12663">
    <property type="entry name" value="ANDROGEN INDUCED INHIBITOR OF PROLIFERATION AS3 / PDS5-RELATED"/>
    <property type="match status" value="1"/>
</dbReference>
<feature type="compositionally biased region" description="Basic and acidic residues" evidence="8">
    <location>
        <begin position="481"/>
        <end position="491"/>
    </location>
</feature>
<feature type="compositionally biased region" description="Acidic residues" evidence="8">
    <location>
        <begin position="469"/>
        <end position="480"/>
    </location>
</feature>
<evidence type="ECO:0000313" key="10">
    <source>
        <dbReference type="Proteomes" id="UP001634007"/>
    </source>
</evidence>
<proteinExistence type="predicted"/>
<dbReference type="AlphaFoldDB" id="A0ABD3J4N7"/>
<dbReference type="GO" id="GO:0006281">
    <property type="term" value="P:DNA repair"/>
    <property type="evidence" value="ECO:0007669"/>
    <property type="project" value="UniProtKB-KW"/>
</dbReference>
<dbReference type="InterPro" id="IPR039776">
    <property type="entry name" value="Pds5"/>
</dbReference>
<dbReference type="CDD" id="cd20404">
    <property type="entry name" value="Tudor_Agenet_AtEML-like"/>
    <property type="match status" value="1"/>
</dbReference>